<name>A0A1G2BLD4_9BACT</name>
<keyword evidence="1" id="KW-1133">Transmembrane helix</keyword>
<dbReference type="Proteomes" id="UP000177817">
    <property type="component" value="Unassembled WGS sequence"/>
</dbReference>
<keyword evidence="1" id="KW-0472">Membrane</keyword>
<feature type="transmembrane region" description="Helical" evidence="1">
    <location>
        <begin position="76"/>
        <end position="97"/>
    </location>
</feature>
<evidence type="ECO:0008006" key="4">
    <source>
        <dbReference type="Google" id="ProtNLM"/>
    </source>
</evidence>
<accession>A0A1G2BLD4</accession>
<evidence type="ECO:0000313" key="2">
    <source>
        <dbReference type="EMBL" id="OGY89516.1"/>
    </source>
</evidence>
<feature type="transmembrane region" description="Helical" evidence="1">
    <location>
        <begin position="125"/>
        <end position="142"/>
    </location>
</feature>
<evidence type="ECO:0000313" key="3">
    <source>
        <dbReference type="Proteomes" id="UP000177817"/>
    </source>
</evidence>
<keyword evidence="1" id="KW-0812">Transmembrane</keyword>
<comment type="caution">
    <text evidence="2">The sequence shown here is derived from an EMBL/GenBank/DDBJ whole genome shotgun (WGS) entry which is preliminary data.</text>
</comment>
<reference evidence="2 3" key="1">
    <citation type="journal article" date="2016" name="Nat. Commun.">
        <title>Thousands of microbial genomes shed light on interconnected biogeochemical processes in an aquifer system.</title>
        <authorList>
            <person name="Anantharaman K."/>
            <person name="Brown C.T."/>
            <person name="Hug L.A."/>
            <person name="Sharon I."/>
            <person name="Castelle C.J."/>
            <person name="Probst A.J."/>
            <person name="Thomas B.C."/>
            <person name="Singh A."/>
            <person name="Wilkins M.J."/>
            <person name="Karaoz U."/>
            <person name="Brodie E.L."/>
            <person name="Williams K.H."/>
            <person name="Hubbard S.S."/>
            <person name="Banfield J.F."/>
        </authorList>
    </citation>
    <scope>NUCLEOTIDE SEQUENCE [LARGE SCALE GENOMIC DNA]</scope>
</reference>
<protein>
    <recommendedName>
        <fullName evidence="4">TVP38/TMEM64 family membrane protein</fullName>
    </recommendedName>
</protein>
<sequence length="185" mass="19763">MTAAQKNLLKDGLYVFVSIIVAYIIVKTGIVHATLATAKQYAILGSFIAGISFASIFTVAPATVVLAELGRSHPPLLVAAVGAVGAVLGDLVIFRFMRNRVGLHLAFLFNRSKSRLLKKIFKRRALKVLLPVLGALIIASPLPDELGLAFMGISNIKTPTFIPLSYGMNFLGILVIAYVARASAL</sequence>
<feature type="transmembrane region" description="Helical" evidence="1">
    <location>
        <begin position="12"/>
        <end position="30"/>
    </location>
</feature>
<proteinExistence type="predicted"/>
<organism evidence="2 3">
    <name type="scientific">Candidatus Komeilibacteria bacterium RIFCSPHIGHO2_01_FULL_52_14</name>
    <dbReference type="NCBI Taxonomy" id="1798549"/>
    <lineage>
        <taxon>Bacteria</taxon>
        <taxon>Candidatus Komeiliibacteriota</taxon>
    </lineage>
</organism>
<gene>
    <name evidence="2" type="ORF">A2677_03225</name>
</gene>
<dbReference type="AlphaFoldDB" id="A0A1G2BLD4"/>
<evidence type="ECO:0000256" key="1">
    <source>
        <dbReference type="SAM" id="Phobius"/>
    </source>
</evidence>
<dbReference type="EMBL" id="MHKK01000031">
    <property type="protein sequence ID" value="OGY89516.1"/>
    <property type="molecule type" value="Genomic_DNA"/>
</dbReference>
<feature type="transmembrane region" description="Helical" evidence="1">
    <location>
        <begin position="162"/>
        <end position="180"/>
    </location>
</feature>
<feature type="transmembrane region" description="Helical" evidence="1">
    <location>
        <begin position="42"/>
        <end position="64"/>
    </location>
</feature>